<evidence type="ECO:0000256" key="6">
    <source>
        <dbReference type="ARBA" id="ARBA00021797"/>
    </source>
</evidence>
<accession>A0A6G1KCP3</accession>
<evidence type="ECO:0000256" key="4">
    <source>
        <dbReference type="ARBA" id="ARBA00005156"/>
    </source>
</evidence>
<keyword evidence="8" id="KW-0479">Metal-binding</keyword>
<keyword evidence="9" id="KW-0862">Zinc</keyword>
<evidence type="ECO:0000256" key="5">
    <source>
        <dbReference type="ARBA" id="ARBA00006169"/>
    </source>
</evidence>
<dbReference type="GO" id="GO:0005737">
    <property type="term" value="C:cytoplasm"/>
    <property type="evidence" value="ECO:0007669"/>
    <property type="project" value="UniProtKB-SubCell"/>
</dbReference>
<evidence type="ECO:0000256" key="3">
    <source>
        <dbReference type="ARBA" id="ARBA00004496"/>
    </source>
</evidence>
<dbReference type="PANTHER" id="PTHR21454">
    <property type="entry name" value="DPH3 HOMOLOG-RELATED"/>
    <property type="match status" value="1"/>
</dbReference>
<evidence type="ECO:0000256" key="8">
    <source>
        <dbReference type="ARBA" id="ARBA00022723"/>
    </source>
</evidence>
<dbReference type="CDD" id="cd06257">
    <property type="entry name" value="DnaJ"/>
    <property type="match status" value="1"/>
</dbReference>
<comment type="similarity">
    <text evidence="5">Belongs to the DPH4 family.</text>
</comment>
<sequence>MSYSKNYYAILGLEAPAMRANSVSASEIKVAYKKALFTAHPDKSALRERNGKENLAVKLPNAQDVVDMDNTFSNTAMEWTVDHVKEAYTVLASTTSRHDYDAWLLAQYNEGLLKYGAGAGAEKRAFQDAFARGVLPRSFANMDANHTTYTEEYLAGLELLDLSDFDEVQSHEGGWKRDCRCGSDVGFKISESELEDAERKGGKEVVVECWGCSLCVRVGFESEEC</sequence>
<organism evidence="14 15">
    <name type="scientific">Pleomassaria siparia CBS 279.74</name>
    <dbReference type="NCBI Taxonomy" id="1314801"/>
    <lineage>
        <taxon>Eukaryota</taxon>
        <taxon>Fungi</taxon>
        <taxon>Dikarya</taxon>
        <taxon>Ascomycota</taxon>
        <taxon>Pezizomycotina</taxon>
        <taxon>Dothideomycetes</taxon>
        <taxon>Pleosporomycetidae</taxon>
        <taxon>Pleosporales</taxon>
        <taxon>Pleomassariaceae</taxon>
        <taxon>Pleomassaria</taxon>
    </lineage>
</organism>
<keyword evidence="10" id="KW-0408">Iron</keyword>
<comment type="subcellular location">
    <subcellularLocation>
        <location evidence="3">Cytoplasm</location>
    </subcellularLocation>
    <subcellularLocation>
        <location evidence="2">Nucleus</location>
    </subcellularLocation>
</comment>
<feature type="domain" description="DPH-type MB" evidence="13">
    <location>
        <begin position="156"/>
        <end position="221"/>
    </location>
</feature>
<dbReference type="Proteomes" id="UP000799428">
    <property type="component" value="Unassembled WGS sequence"/>
</dbReference>
<protein>
    <recommendedName>
        <fullName evidence="6">Diphthamide biosynthesis protein 4</fullName>
    </recommendedName>
</protein>
<evidence type="ECO:0000313" key="14">
    <source>
        <dbReference type="EMBL" id="KAF2710403.1"/>
    </source>
</evidence>
<comment type="pathway">
    <text evidence="4">Protein modification; peptidyl-diphthamide biosynthesis.</text>
</comment>
<dbReference type="Gene3D" id="3.10.660.10">
    <property type="entry name" value="DPH Zinc finger"/>
    <property type="match status" value="1"/>
</dbReference>
<dbReference type="AlphaFoldDB" id="A0A6G1KCP3"/>
<dbReference type="GO" id="GO:0017183">
    <property type="term" value="P:protein histidyl modification to diphthamide"/>
    <property type="evidence" value="ECO:0007669"/>
    <property type="project" value="UniProtKB-UniPathway"/>
</dbReference>
<dbReference type="InterPro" id="IPR044248">
    <property type="entry name" value="DPH3/4-like"/>
</dbReference>
<dbReference type="UniPathway" id="UPA00559"/>
<evidence type="ECO:0000256" key="1">
    <source>
        <dbReference type="ARBA" id="ARBA00003474"/>
    </source>
</evidence>
<dbReference type="SUPFAM" id="SSF144217">
    <property type="entry name" value="CSL zinc finger"/>
    <property type="match status" value="1"/>
</dbReference>
<evidence type="ECO:0000313" key="15">
    <source>
        <dbReference type="Proteomes" id="UP000799428"/>
    </source>
</evidence>
<keyword evidence="7" id="KW-0963">Cytoplasm</keyword>
<evidence type="ECO:0000256" key="10">
    <source>
        <dbReference type="ARBA" id="ARBA00023004"/>
    </source>
</evidence>
<feature type="domain" description="J" evidence="12">
    <location>
        <begin position="6"/>
        <end position="104"/>
    </location>
</feature>
<dbReference type="EMBL" id="MU005769">
    <property type="protein sequence ID" value="KAF2710403.1"/>
    <property type="molecule type" value="Genomic_DNA"/>
</dbReference>
<evidence type="ECO:0000256" key="2">
    <source>
        <dbReference type="ARBA" id="ARBA00004123"/>
    </source>
</evidence>
<dbReference type="InterPro" id="IPR036869">
    <property type="entry name" value="J_dom_sf"/>
</dbReference>
<reference evidence="14" key="1">
    <citation type="journal article" date="2020" name="Stud. Mycol.">
        <title>101 Dothideomycetes genomes: a test case for predicting lifestyles and emergence of pathogens.</title>
        <authorList>
            <person name="Haridas S."/>
            <person name="Albert R."/>
            <person name="Binder M."/>
            <person name="Bloem J."/>
            <person name="Labutti K."/>
            <person name="Salamov A."/>
            <person name="Andreopoulos B."/>
            <person name="Baker S."/>
            <person name="Barry K."/>
            <person name="Bills G."/>
            <person name="Bluhm B."/>
            <person name="Cannon C."/>
            <person name="Castanera R."/>
            <person name="Culley D."/>
            <person name="Daum C."/>
            <person name="Ezra D."/>
            <person name="Gonzalez J."/>
            <person name="Henrissat B."/>
            <person name="Kuo A."/>
            <person name="Liang C."/>
            <person name="Lipzen A."/>
            <person name="Lutzoni F."/>
            <person name="Magnuson J."/>
            <person name="Mondo S."/>
            <person name="Nolan M."/>
            <person name="Ohm R."/>
            <person name="Pangilinan J."/>
            <person name="Park H.-J."/>
            <person name="Ramirez L."/>
            <person name="Alfaro M."/>
            <person name="Sun H."/>
            <person name="Tritt A."/>
            <person name="Yoshinaga Y."/>
            <person name="Zwiers L.-H."/>
            <person name="Turgeon B."/>
            <person name="Goodwin S."/>
            <person name="Spatafora J."/>
            <person name="Crous P."/>
            <person name="Grigoriev I."/>
        </authorList>
    </citation>
    <scope>NUCLEOTIDE SEQUENCE</scope>
    <source>
        <strain evidence="14">CBS 279.74</strain>
    </source>
</reference>
<dbReference type="PANTHER" id="PTHR21454:SF46">
    <property type="entry name" value="DIPHTHAMIDE BIOSYNTHESIS PROTEIN 4"/>
    <property type="match status" value="1"/>
</dbReference>
<dbReference type="Pfam" id="PF05207">
    <property type="entry name" value="Zn_ribbon_CSL"/>
    <property type="match status" value="1"/>
</dbReference>
<gene>
    <name evidence="14" type="ORF">K504DRAFT_466810</name>
</gene>
<dbReference type="InterPro" id="IPR007872">
    <property type="entry name" value="DPH_MB_dom"/>
</dbReference>
<name>A0A6G1KCP3_9PLEO</name>
<dbReference type="GO" id="GO:0005634">
    <property type="term" value="C:nucleus"/>
    <property type="evidence" value="ECO:0007669"/>
    <property type="project" value="UniProtKB-SubCell"/>
</dbReference>
<evidence type="ECO:0000256" key="9">
    <source>
        <dbReference type="ARBA" id="ARBA00022833"/>
    </source>
</evidence>
<evidence type="ECO:0000256" key="7">
    <source>
        <dbReference type="ARBA" id="ARBA00022490"/>
    </source>
</evidence>
<dbReference type="InterPro" id="IPR001623">
    <property type="entry name" value="DnaJ_domain"/>
</dbReference>
<dbReference type="OrthoDB" id="445556at2759"/>
<proteinExistence type="inferred from homology"/>
<keyword evidence="11" id="KW-0539">Nucleus</keyword>
<dbReference type="PROSITE" id="PS51074">
    <property type="entry name" value="DPH_MB"/>
    <property type="match status" value="1"/>
</dbReference>
<dbReference type="Gene3D" id="1.10.287.110">
    <property type="entry name" value="DnaJ domain"/>
    <property type="match status" value="1"/>
</dbReference>
<keyword evidence="15" id="KW-1185">Reference proteome</keyword>
<dbReference type="SUPFAM" id="SSF46565">
    <property type="entry name" value="Chaperone J-domain"/>
    <property type="match status" value="1"/>
</dbReference>
<evidence type="ECO:0000259" key="13">
    <source>
        <dbReference type="PROSITE" id="PS51074"/>
    </source>
</evidence>
<evidence type="ECO:0000259" key="12">
    <source>
        <dbReference type="PROSITE" id="PS50076"/>
    </source>
</evidence>
<dbReference type="InterPro" id="IPR036671">
    <property type="entry name" value="DPH_MB_sf"/>
</dbReference>
<comment type="function">
    <text evidence="1">Required for the first step of diphthamide biosynthesis, the transfer of 3-amino-3-carboxypropyl from S-adenosyl-L-methionine to a histidine residue. Diphthamide is a post-translational modification of histidine which occurs in elongation factor 2.</text>
</comment>
<dbReference type="PROSITE" id="PS50076">
    <property type="entry name" value="DNAJ_2"/>
    <property type="match status" value="1"/>
</dbReference>
<evidence type="ECO:0000256" key="11">
    <source>
        <dbReference type="ARBA" id="ARBA00023242"/>
    </source>
</evidence>
<dbReference type="GO" id="GO:0046872">
    <property type="term" value="F:metal ion binding"/>
    <property type="evidence" value="ECO:0007669"/>
    <property type="project" value="UniProtKB-KW"/>
</dbReference>